<dbReference type="EMBL" id="FMCS01000002">
    <property type="protein sequence ID" value="SCE79871.1"/>
    <property type="molecule type" value="Genomic_DNA"/>
</dbReference>
<keyword evidence="3" id="KW-1185">Reference proteome</keyword>
<dbReference type="GO" id="GO:0008237">
    <property type="term" value="F:metallopeptidase activity"/>
    <property type="evidence" value="ECO:0007669"/>
    <property type="project" value="UniProtKB-KW"/>
</dbReference>
<dbReference type="InterPro" id="IPR038555">
    <property type="entry name" value="Zincin_1_sf"/>
</dbReference>
<dbReference type="CDD" id="cd12954">
    <property type="entry name" value="MMP_TTHA0227_like_1"/>
    <property type="match status" value="1"/>
</dbReference>
<keyword evidence="2" id="KW-0378">Hydrolase</keyword>
<dbReference type="Proteomes" id="UP000199629">
    <property type="component" value="Unassembled WGS sequence"/>
</dbReference>
<keyword evidence="2" id="KW-0482">Metalloprotease</keyword>
<evidence type="ECO:0000313" key="2">
    <source>
        <dbReference type="EMBL" id="SCE79871.1"/>
    </source>
</evidence>
<feature type="compositionally biased region" description="Basic residues" evidence="1">
    <location>
        <begin position="41"/>
        <end position="54"/>
    </location>
</feature>
<reference evidence="3" key="1">
    <citation type="submission" date="2016-06" db="EMBL/GenBank/DDBJ databases">
        <authorList>
            <person name="Varghese N."/>
            <person name="Submissions Spin"/>
        </authorList>
    </citation>
    <scope>NUCLEOTIDE SEQUENCE [LARGE SCALE GENOMIC DNA]</scope>
    <source>
        <strain evidence="3">DSM 45246</strain>
    </source>
</reference>
<feature type="region of interest" description="Disordered" evidence="1">
    <location>
        <begin position="34"/>
        <end position="54"/>
    </location>
</feature>
<organism evidence="2 3">
    <name type="scientific">Micromonospora chaiyaphumensis</name>
    <dbReference type="NCBI Taxonomy" id="307119"/>
    <lineage>
        <taxon>Bacteria</taxon>
        <taxon>Bacillati</taxon>
        <taxon>Actinomycetota</taxon>
        <taxon>Actinomycetes</taxon>
        <taxon>Micromonosporales</taxon>
        <taxon>Micromonosporaceae</taxon>
        <taxon>Micromonospora</taxon>
    </lineage>
</organism>
<name>A0A1C4V7Y3_9ACTN</name>
<gene>
    <name evidence="2" type="ORF">GA0070214_10297</name>
</gene>
<keyword evidence="2" id="KW-0645">Protease</keyword>
<dbReference type="Pfam" id="PF06262">
    <property type="entry name" value="Zincin_1"/>
    <property type="match status" value="1"/>
</dbReference>
<dbReference type="GO" id="GO:0006508">
    <property type="term" value="P:proteolysis"/>
    <property type="evidence" value="ECO:0007669"/>
    <property type="project" value="UniProtKB-KW"/>
</dbReference>
<protein>
    <submittedName>
        <fullName evidence="2">Predicted Zn-dependent protease, minimal metalloprotease (MMP)-like domain</fullName>
    </submittedName>
</protein>
<proteinExistence type="predicted"/>
<accession>A0A1C4V7Y3</accession>
<dbReference type="Gene3D" id="3.30.2010.20">
    <property type="match status" value="1"/>
</dbReference>
<evidence type="ECO:0000256" key="1">
    <source>
        <dbReference type="SAM" id="MobiDB-lite"/>
    </source>
</evidence>
<evidence type="ECO:0000313" key="3">
    <source>
        <dbReference type="Proteomes" id="UP000199629"/>
    </source>
</evidence>
<dbReference type="AlphaFoldDB" id="A0A1C4V7Y3"/>
<dbReference type="InterPro" id="IPR010428">
    <property type="entry name" value="Zincin_1"/>
</dbReference>
<dbReference type="SUPFAM" id="SSF55486">
    <property type="entry name" value="Metalloproteases ('zincins'), catalytic domain"/>
    <property type="match status" value="1"/>
</dbReference>
<sequence>MVITIRPIGASARRAGGATAGDPGARATLCVMTSPENRRPGSGRRTHRDRHGRGLRGRLVPATVPLARTKAEVFDDLVLDTVETLERRFAKELAGVEFAVEDVPPDLNVYDSDVLEDGEVPLARLLPGRPGRQEVPPRIVLYRRPLEFRAMDREDLADLVHDVIIEQVANLLGVDPDELA</sequence>